<dbReference type="RefSeq" id="WP_135248043.1">
    <property type="nucleotide sequence ID" value="NZ_SMLK01000001.1"/>
</dbReference>
<evidence type="ECO:0000313" key="2">
    <source>
        <dbReference type="Proteomes" id="UP000297839"/>
    </source>
</evidence>
<accession>A0A4Z0CCW7</accession>
<organism evidence="1 2">
    <name type="scientific">Ramlibacter humi</name>
    <dbReference type="NCBI Taxonomy" id="2530451"/>
    <lineage>
        <taxon>Bacteria</taxon>
        <taxon>Pseudomonadati</taxon>
        <taxon>Pseudomonadota</taxon>
        <taxon>Betaproteobacteria</taxon>
        <taxon>Burkholderiales</taxon>
        <taxon>Comamonadaceae</taxon>
        <taxon>Ramlibacter</taxon>
    </lineage>
</organism>
<keyword evidence="1" id="KW-0378">Hydrolase</keyword>
<dbReference type="Proteomes" id="UP000297839">
    <property type="component" value="Unassembled WGS sequence"/>
</dbReference>
<sequence length="254" mass="28229">MSQGGLLSGFSPGPALDHLRQPLRQLFDAPRARRASQGRVYEGKGQPVIVFPRQGTGPESTAPLRHALEQAGFKAHDWGHGVDQGPRAMGLSRWLRRLEECVIDAFEVSQQPVTLLGWGLSGIYARELAKRANPLVRQVITLGTPFNTAADPQRRCAVFALLDSGPERMPLAVRHRLRQRPPVPCTSVYSKDDGVVNWEQCVQKETPETQNIELAGVRHEDLAAHPRTLELVSHRLAQSEGQWKPFPRAARRLA</sequence>
<reference evidence="1 2" key="1">
    <citation type="submission" date="2019-03" db="EMBL/GenBank/DDBJ databases">
        <title>Ramlibacter sp. 18x22-1, whole genome shotgun sequence.</title>
        <authorList>
            <person name="Zhang X."/>
            <person name="Feng G."/>
            <person name="Zhu H."/>
        </authorList>
    </citation>
    <scope>NUCLEOTIDE SEQUENCE [LARGE SCALE GENOMIC DNA]</scope>
    <source>
        <strain evidence="1 2">18x22-1</strain>
    </source>
</reference>
<proteinExistence type="predicted"/>
<dbReference type="InterPro" id="IPR029058">
    <property type="entry name" value="AB_hydrolase_fold"/>
</dbReference>
<protein>
    <submittedName>
        <fullName evidence="1">Alpha/beta hydrolase</fullName>
    </submittedName>
</protein>
<dbReference type="AlphaFoldDB" id="A0A4Z0CCW7"/>
<dbReference type="Gene3D" id="3.40.50.1820">
    <property type="entry name" value="alpha/beta hydrolase"/>
    <property type="match status" value="1"/>
</dbReference>
<dbReference type="GO" id="GO:0016787">
    <property type="term" value="F:hydrolase activity"/>
    <property type="evidence" value="ECO:0007669"/>
    <property type="project" value="UniProtKB-KW"/>
</dbReference>
<gene>
    <name evidence="1" type="ORF">EZ216_02770</name>
</gene>
<dbReference type="EMBL" id="SMLK01000001">
    <property type="protein sequence ID" value="TFZ08105.1"/>
    <property type="molecule type" value="Genomic_DNA"/>
</dbReference>
<evidence type="ECO:0000313" key="1">
    <source>
        <dbReference type="EMBL" id="TFZ08105.1"/>
    </source>
</evidence>
<name>A0A4Z0CCW7_9BURK</name>
<dbReference type="SUPFAM" id="SSF53474">
    <property type="entry name" value="alpha/beta-Hydrolases"/>
    <property type="match status" value="1"/>
</dbReference>
<dbReference type="OrthoDB" id="345573at2"/>
<keyword evidence="2" id="KW-1185">Reference proteome</keyword>
<comment type="caution">
    <text evidence="1">The sequence shown here is derived from an EMBL/GenBank/DDBJ whole genome shotgun (WGS) entry which is preliminary data.</text>
</comment>